<evidence type="ECO:0000313" key="3">
    <source>
        <dbReference type="EMBL" id="REC95793.1"/>
    </source>
</evidence>
<accession>A0A3D9DYE8</accession>
<dbReference type="Proteomes" id="UP000256334">
    <property type="component" value="Unassembled WGS sequence"/>
</dbReference>
<keyword evidence="2" id="KW-0732">Signal</keyword>
<evidence type="ECO:0000256" key="2">
    <source>
        <dbReference type="SAM" id="SignalP"/>
    </source>
</evidence>
<evidence type="ECO:0000313" key="4">
    <source>
        <dbReference type="Proteomes" id="UP000256334"/>
    </source>
</evidence>
<name>A0A3D9DYE8_9GAMM</name>
<dbReference type="EMBL" id="QRDJ01000006">
    <property type="protein sequence ID" value="REC95793.1"/>
    <property type="molecule type" value="Genomic_DNA"/>
</dbReference>
<gene>
    <name evidence="3" type="ORF">C8D72_0458</name>
</gene>
<dbReference type="AlphaFoldDB" id="A0A3D9DYE8"/>
<evidence type="ECO:0000256" key="1">
    <source>
        <dbReference type="SAM" id="MobiDB-lite"/>
    </source>
</evidence>
<feature type="region of interest" description="Disordered" evidence="1">
    <location>
        <begin position="30"/>
        <end position="49"/>
    </location>
</feature>
<organism evidence="3 4">
    <name type="scientific">Kushneria indalinina DSM 14324</name>
    <dbReference type="NCBI Taxonomy" id="1122140"/>
    <lineage>
        <taxon>Bacteria</taxon>
        <taxon>Pseudomonadati</taxon>
        <taxon>Pseudomonadota</taxon>
        <taxon>Gammaproteobacteria</taxon>
        <taxon>Oceanospirillales</taxon>
        <taxon>Halomonadaceae</taxon>
        <taxon>Kushneria</taxon>
    </lineage>
</organism>
<protein>
    <submittedName>
        <fullName evidence="3">Nickel/cobalt transporter regulator</fullName>
    </submittedName>
</protein>
<feature type="chain" id="PRO_5017735150" evidence="2">
    <location>
        <begin position="29"/>
        <end position="147"/>
    </location>
</feature>
<proteinExistence type="predicted"/>
<feature type="signal peptide" evidence="2">
    <location>
        <begin position="1"/>
        <end position="28"/>
    </location>
</feature>
<comment type="caution">
    <text evidence="3">The sequence shown here is derived from an EMBL/GenBank/DDBJ whole genome shotgun (WGS) entry which is preliminary data.</text>
</comment>
<sequence length="147" mass="16334">MRMCPAFMTSPLSLALLMALLLPDPAQAASQGQQGYQTSPGAIAVREPKSGPRVDRNLVIRTLGAHREDFKRRTFDTVASPLKMGERLPENVESEQLPDIVKQALPRYEGYAWRRIGNDIVLIGIASNTFYDIFPGILEEPGAPRER</sequence>
<reference evidence="3 4" key="1">
    <citation type="submission" date="2018-07" db="EMBL/GenBank/DDBJ databases">
        <title>Genomic Encyclopedia of Type Strains, Phase IV (KMG-IV): sequencing the most valuable type-strain genomes for metagenomic binning, comparative biology and taxonomic classification.</title>
        <authorList>
            <person name="Goeker M."/>
        </authorList>
    </citation>
    <scope>NUCLEOTIDE SEQUENCE [LARGE SCALE GENOMIC DNA]</scope>
    <source>
        <strain evidence="3 4">DSM 14324</strain>
    </source>
</reference>
<dbReference type="Gene3D" id="3.10.450.160">
    <property type="entry name" value="inner membrane protein cigr"/>
    <property type="match status" value="1"/>
</dbReference>
<keyword evidence="4" id="KW-1185">Reference proteome</keyword>